<evidence type="ECO:0000256" key="7">
    <source>
        <dbReference type="ARBA" id="ARBA00023065"/>
    </source>
</evidence>
<keyword evidence="15" id="KW-0675">Receptor</keyword>
<comment type="similarity">
    <text evidence="11 12">Belongs to the TonB-dependent receptor family.</text>
</comment>
<evidence type="ECO:0000256" key="6">
    <source>
        <dbReference type="ARBA" id="ARBA00023004"/>
    </source>
</evidence>
<keyword evidence="8 12" id="KW-0798">TonB box</keyword>
<feature type="domain" description="TonB-dependent receptor plug" evidence="14">
    <location>
        <begin position="59"/>
        <end position="166"/>
    </location>
</feature>
<evidence type="ECO:0000313" key="16">
    <source>
        <dbReference type="Proteomes" id="UP001224392"/>
    </source>
</evidence>
<dbReference type="Pfam" id="PF07715">
    <property type="entry name" value="Plug"/>
    <property type="match status" value="1"/>
</dbReference>
<sequence length="792" mass="86893">MAKASPAGKATPEPHLQKNTLARAVTAAILSSSLAVPAAVQALEIEEVTVTANKREESVQEVPLAITALSGDFTRKVNLDDVKDLVSYTPGVTGNSQDSFIDAISVRGIRTQDFGVGGDPSSAFFKNDLYEGRNGSAVTSLYDMERSEILRGPQGFLFGRNSIGGAFSVHTNKAEIGADTTGYFETDFGQNGRVVAEGAINMGISDNFAMRLAGYTSQEDGFVTNRFPGSEDLIAHDKQAIRWSTTYEQEALRVQTTAEYETREQSGSVYRAVENGDIWDAFVAAIGDPEIGGDASKGNVDVDRTSGDADNADVMTLGVRVDYDFDSFTLTSNTGYKDHDYFYTEDYDGTPLHVNDYGQDQTGDYFQQELRITSSGDDALSWYAGVSYYKEEIDAKFRFSGQEDFMCQYYGYYYNSGMTFSGCADLYAYYGSEFSSTDGQLVETGHIRGNYSGWATYVNMDYAITDAFSVGLGLRYTNDDKDFAISVPTPESELGPYWAYGFSTDGFIEGSDSWSKLTSRAIAKYQPNDNDTYFLSFTEGFKSGGFGSFNLDNNAMGEPAIGNTELTQADGFPANIFDPETIDSWELGYKSTWFDGRALFDITAFMYDYSDLQVVTYDGGASIVKNVGEVESMGVETSITAELNDNFNLMFALGWLDSEANNLQDICGLEDADACEGSSLFWAPEISGAMVLDAHFPVSGGAITGSLEMFWESERGGGWESLDSTKLDAYQELALRVGYESDDNWRADLYVENLTDEFTWDGINNNGGVLPSHFFGPKRPRTIGLRFGMDFE</sequence>
<dbReference type="InterPro" id="IPR036942">
    <property type="entry name" value="Beta-barrel_TonB_sf"/>
</dbReference>
<gene>
    <name evidence="15" type="ORF">MNKW57_29890</name>
</gene>
<proteinExistence type="inferred from homology"/>
<dbReference type="InterPro" id="IPR012910">
    <property type="entry name" value="Plug_dom"/>
</dbReference>
<dbReference type="InterPro" id="IPR039426">
    <property type="entry name" value="TonB-dep_rcpt-like"/>
</dbReference>
<evidence type="ECO:0000256" key="2">
    <source>
        <dbReference type="ARBA" id="ARBA00022448"/>
    </source>
</evidence>
<accession>A0ABQ6M2W7</accession>
<comment type="subcellular location">
    <subcellularLocation>
        <location evidence="1 11">Cell outer membrane</location>
        <topology evidence="1 11">Multi-pass membrane protein</topology>
    </subcellularLocation>
</comment>
<keyword evidence="3 11" id="KW-1134">Transmembrane beta strand</keyword>
<keyword evidence="2 11" id="KW-0813">Transport</keyword>
<name>A0ABQ6M2W7_9GAMM</name>
<evidence type="ECO:0000256" key="8">
    <source>
        <dbReference type="ARBA" id="ARBA00023077"/>
    </source>
</evidence>
<keyword evidence="5 11" id="KW-0812">Transmembrane</keyword>
<dbReference type="InterPro" id="IPR000531">
    <property type="entry name" value="Beta-barrel_TonB"/>
</dbReference>
<evidence type="ECO:0000259" key="13">
    <source>
        <dbReference type="Pfam" id="PF00593"/>
    </source>
</evidence>
<dbReference type="Gene3D" id="2.40.170.20">
    <property type="entry name" value="TonB-dependent receptor, beta-barrel domain"/>
    <property type="match status" value="1"/>
</dbReference>
<dbReference type="PROSITE" id="PS52016">
    <property type="entry name" value="TONB_DEPENDENT_REC_3"/>
    <property type="match status" value="1"/>
</dbReference>
<evidence type="ECO:0000256" key="9">
    <source>
        <dbReference type="ARBA" id="ARBA00023136"/>
    </source>
</evidence>
<evidence type="ECO:0000313" key="15">
    <source>
        <dbReference type="EMBL" id="GMG88668.1"/>
    </source>
</evidence>
<keyword evidence="10 11" id="KW-0998">Cell outer membrane</keyword>
<feature type="domain" description="TonB-dependent receptor-like beta-barrel" evidence="13">
    <location>
        <begin position="300"/>
        <end position="754"/>
    </location>
</feature>
<organism evidence="15 16">
    <name type="scientific">Biformimicrobium ophioploci</name>
    <dbReference type="NCBI Taxonomy" id="3036711"/>
    <lineage>
        <taxon>Bacteria</taxon>
        <taxon>Pseudomonadati</taxon>
        <taxon>Pseudomonadota</taxon>
        <taxon>Gammaproteobacteria</taxon>
        <taxon>Cellvibrionales</taxon>
        <taxon>Microbulbiferaceae</taxon>
        <taxon>Biformimicrobium</taxon>
    </lineage>
</organism>
<keyword evidence="9 11" id="KW-0472">Membrane</keyword>
<comment type="caution">
    <text evidence="15">The sequence shown here is derived from an EMBL/GenBank/DDBJ whole genome shotgun (WGS) entry which is preliminary data.</text>
</comment>
<keyword evidence="7" id="KW-0406">Ion transport</keyword>
<evidence type="ECO:0000256" key="4">
    <source>
        <dbReference type="ARBA" id="ARBA00022496"/>
    </source>
</evidence>
<dbReference type="Pfam" id="PF00593">
    <property type="entry name" value="TonB_dep_Rec_b-barrel"/>
    <property type="match status" value="1"/>
</dbReference>
<evidence type="ECO:0000256" key="1">
    <source>
        <dbReference type="ARBA" id="ARBA00004571"/>
    </source>
</evidence>
<keyword evidence="16" id="KW-1185">Reference proteome</keyword>
<dbReference type="RefSeq" id="WP_285765276.1">
    <property type="nucleotide sequence ID" value="NZ_BSYJ01000007.1"/>
</dbReference>
<dbReference type="PANTHER" id="PTHR32552:SF81">
    <property type="entry name" value="TONB-DEPENDENT OUTER MEMBRANE RECEPTOR"/>
    <property type="match status" value="1"/>
</dbReference>
<keyword evidence="4" id="KW-0410">Iron transport</keyword>
<evidence type="ECO:0000256" key="3">
    <source>
        <dbReference type="ARBA" id="ARBA00022452"/>
    </source>
</evidence>
<reference evidence="15 16" key="1">
    <citation type="submission" date="2023-04" db="EMBL/GenBank/DDBJ databases">
        <title>Marinobulbifer ophiurae gen. nov., sp. Nov., isolate from tissue of brittle star Ophioplocus japonicus.</title>
        <authorList>
            <person name="Kawano K."/>
            <person name="Sawayama S."/>
            <person name="Nakagawa S."/>
        </authorList>
    </citation>
    <scope>NUCLEOTIDE SEQUENCE [LARGE SCALE GENOMIC DNA]</scope>
    <source>
        <strain evidence="15 16">NKW57</strain>
    </source>
</reference>
<dbReference type="Proteomes" id="UP001224392">
    <property type="component" value="Unassembled WGS sequence"/>
</dbReference>
<protein>
    <submittedName>
        <fullName evidence="15">TonB-dependent receptor</fullName>
    </submittedName>
</protein>
<dbReference type="SUPFAM" id="SSF56935">
    <property type="entry name" value="Porins"/>
    <property type="match status" value="1"/>
</dbReference>
<evidence type="ECO:0000256" key="10">
    <source>
        <dbReference type="ARBA" id="ARBA00023237"/>
    </source>
</evidence>
<dbReference type="PANTHER" id="PTHR32552">
    <property type="entry name" value="FERRICHROME IRON RECEPTOR-RELATED"/>
    <property type="match status" value="1"/>
</dbReference>
<keyword evidence="6" id="KW-0408">Iron</keyword>
<evidence type="ECO:0000256" key="5">
    <source>
        <dbReference type="ARBA" id="ARBA00022692"/>
    </source>
</evidence>
<dbReference type="EMBL" id="BSYJ01000007">
    <property type="protein sequence ID" value="GMG88668.1"/>
    <property type="molecule type" value="Genomic_DNA"/>
</dbReference>
<evidence type="ECO:0000256" key="11">
    <source>
        <dbReference type="PROSITE-ProRule" id="PRU01360"/>
    </source>
</evidence>
<evidence type="ECO:0000256" key="12">
    <source>
        <dbReference type="RuleBase" id="RU003357"/>
    </source>
</evidence>
<evidence type="ECO:0000259" key="14">
    <source>
        <dbReference type="Pfam" id="PF07715"/>
    </source>
</evidence>